<dbReference type="Proteomes" id="UP000253915">
    <property type="component" value="Unassembled WGS sequence"/>
</dbReference>
<dbReference type="Proteomes" id="UP000253857">
    <property type="component" value="Unassembled WGS sequence"/>
</dbReference>
<dbReference type="CDD" id="cd02205">
    <property type="entry name" value="CBS_pair_SF"/>
    <property type="match status" value="1"/>
</dbReference>
<dbReference type="Gene3D" id="3.10.580.10">
    <property type="entry name" value="CBS-domain"/>
    <property type="match status" value="1"/>
</dbReference>
<evidence type="ECO:0000313" key="5">
    <source>
        <dbReference type="EMBL" id="RDC33119.1"/>
    </source>
</evidence>
<gene>
    <name evidence="5" type="ORF">C1853_16025</name>
    <name evidence="4" type="ORF">C1871_15305</name>
</gene>
<keyword evidence="1 2" id="KW-0129">CBS domain</keyword>
<dbReference type="PROSITE" id="PS51371">
    <property type="entry name" value="CBS"/>
    <property type="match status" value="2"/>
</dbReference>
<evidence type="ECO:0000313" key="6">
    <source>
        <dbReference type="Proteomes" id="UP000253857"/>
    </source>
</evidence>
<feature type="domain" description="CBS" evidence="3">
    <location>
        <begin position="63"/>
        <end position="122"/>
    </location>
</feature>
<comment type="caution">
    <text evidence="4">The sequence shown here is derived from an EMBL/GenBank/DDBJ whole genome shotgun (WGS) entry which is preliminary data.</text>
</comment>
<dbReference type="EMBL" id="PPUQ01000041">
    <property type="protein sequence ID" value="RDC33119.1"/>
    <property type="molecule type" value="Genomic_DNA"/>
</dbReference>
<dbReference type="Pfam" id="PF00571">
    <property type="entry name" value="CBS"/>
    <property type="match status" value="2"/>
</dbReference>
<dbReference type="SMART" id="SM00116">
    <property type="entry name" value="CBS"/>
    <property type="match status" value="2"/>
</dbReference>
<dbReference type="PANTHER" id="PTHR43080">
    <property type="entry name" value="CBS DOMAIN-CONTAINING PROTEIN CBSX3, MITOCHONDRIAL"/>
    <property type="match status" value="1"/>
</dbReference>
<evidence type="ECO:0000313" key="7">
    <source>
        <dbReference type="Proteomes" id="UP000253915"/>
    </source>
</evidence>
<dbReference type="InterPro" id="IPR000644">
    <property type="entry name" value="CBS_dom"/>
</dbReference>
<dbReference type="InterPro" id="IPR051257">
    <property type="entry name" value="Diverse_CBS-Domain"/>
</dbReference>
<name>A0A369MT77_EGGLN</name>
<evidence type="ECO:0000259" key="3">
    <source>
        <dbReference type="PROSITE" id="PS51371"/>
    </source>
</evidence>
<reference evidence="6 7" key="1">
    <citation type="journal article" date="2018" name="Elife">
        <title>Discovery and characterization of a prevalent human gut bacterial enzyme sufficient for the inactivation of a family of plant toxins.</title>
        <authorList>
            <person name="Koppel N."/>
            <person name="Bisanz J.E."/>
            <person name="Pandelia M.E."/>
            <person name="Turnbaugh P.J."/>
            <person name="Balskus E.P."/>
        </authorList>
    </citation>
    <scope>NUCLEOTIDE SEQUENCE [LARGE SCALE GENOMIC DNA]</scope>
    <source>
        <strain evidence="5 7">16A</strain>
        <strain evidence="4 6">FAA1-1-60AUCSF</strain>
    </source>
</reference>
<dbReference type="RefSeq" id="WP_081956918.1">
    <property type="nucleotide sequence ID" value="NZ_AP031442.1"/>
</dbReference>
<protein>
    <submittedName>
        <fullName evidence="4">CBS domain-containing protein</fullName>
    </submittedName>
</protein>
<accession>A0A369MT77</accession>
<sequence length="123" mass="13955">MDSSLAVYCVTPTYTIREALNQIEENRSRGVFVIGNGDRVEGFLSQGDIIRALCVGADIYSSIRHFSSPSFLYLKDRDMDKAFGLLKERGMTLFPVVDDDFKLIDVITLFDVMEYIDRRLSNG</sequence>
<dbReference type="SUPFAM" id="SSF54631">
    <property type="entry name" value="CBS-domain pair"/>
    <property type="match status" value="1"/>
</dbReference>
<evidence type="ECO:0000313" key="4">
    <source>
        <dbReference type="EMBL" id="RDB80662.1"/>
    </source>
</evidence>
<feature type="domain" description="CBS" evidence="3">
    <location>
        <begin position="1"/>
        <end position="59"/>
    </location>
</feature>
<evidence type="ECO:0000256" key="2">
    <source>
        <dbReference type="PROSITE-ProRule" id="PRU00703"/>
    </source>
</evidence>
<dbReference type="AlphaFoldDB" id="A0A369MT77"/>
<organism evidence="4 6">
    <name type="scientific">Eggerthella lenta</name>
    <name type="common">Eubacterium lentum</name>
    <dbReference type="NCBI Taxonomy" id="84112"/>
    <lineage>
        <taxon>Bacteria</taxon>
        <taxon>Bacillati</taxon>
        <taxon>Actinomycetota</taxon>
        <taxon>Coriobacteriia</taxon>
        <taxon>Eggerthellales</taxon>
        <taxon>Eggerthellaceae</taxon>
        <taxon>Eggerthella</taxon>
    </lineage>
</organism>
<dbReference type="InterPro" id="IPR046342">
    <property type="entry name" value="CBS_dom_sf"/>
</dbReference>
<dbReference type="PANTHER" id="PTHR43080:SF2">
    <property type="entry name" value="CBS DOMAIN-CONTAINING PROTEIN"/>
    <property type="match status" value="1"/>
</dbReference>
<evidence type="ECO:0000256" key="1">
    <source>
        <dbReference type="ARBA" id="ARBA00023122"/>
    </source>
</evidence>
<proteinExistence type="predicted"/>
<dbReference type="EMBL" id="PPTY01000056">
    <property type="protein sequence ID" value="RDB80662.1"/>
    <property type="molecule type" value="Genomic_DNA"/>
</dbReference>